<dbReference type="PANTHER" id="PTHR45642:SF30">
    <property type="entry name" value="SGNH HYDROLASE-TYPE ESTERASE DOMAIN-CONTAINING PROTEIN"/>
    <property type="match status" value="1"/>
</dbReference>
<evidence type="ECO:0000256" key="2">
    <source>
        <dbReference type="SAM" id="SignalP"/>
    </source>
</evidence>
<proteinExistence type="inferred from homology"/>
<dbReference type="InterPro" id="IPR035669">
    <property type="entry name" value="SGNH_plant_lipase-like"/>
</dbReference>
<dbReference type="Gene3D" id="3.40.50.1110">
    <property type="entry name" value="SGNH hydrolase"/>
    <property type="match status" value="1"/>
</dbReference>
<organism evidence="3">
    <name type="scientific">Davidia involucrata</name>
    <name type="common">Dove tree</name>
    <dbReference type="NCBI Taxonomy" id="16924"/>
    <lineage>
        <taxon>Eukaryota</taxon>
        <taxon>Viridiplantae</taxon>
        <taxon>Streptophyta</taxon>
        <taxon>Embryophyta</taxon>
        <taxon>Tracheophyta</taxon>
        <taxon>Spermatophyta</taxon>
        <taxon>Magnoliopsida</taxon>
        <taxon>eudicotyledons</taxon>
        <taxon>Gunneridae</taxon>
        <taxon>Pentapetalae</taxon>
        <taxon>asterids</taxon>
        <taxon>Cornales</taxon>
        <taxon>Nyssaceae</taxon>
        <taxon>Davidia</taxon>
    </lineage>
</organism>
<feature type="signal peptide" evidence="2">
    <location>
        <begin position="1"/>
        <end position="23"/>
    </location>
</feature>
<evidence type="ECO:0008006" key="4">
    <source>
        <dbReference type="Google" id="ProtNLM"/>
    </source>
</evidence>
<dbReference type="GO" id="GO:0016788">
    <property type="term" value="F:hydrolase activity, acting on ester bonds"/>
    <property type="evidence" value="ECO:0007669"/>
    <property type="project" value="InterPro"/>
</dbReference>
<comment type="similarity">
    <text evidence="1">Belongs to the 'GDSL' lipolytic enzyme family.</text>
</comment>
<dbReference type="CDD" id="cd01837">
    <property type="entry name" value="SGNH_plant_lipase_like"/>
    <property type="match status" value="1"/>
</dbReference>
<gene>
    <name evidence="3" type="ORF">Din_002818</name>
</gene>
<dbReference type="FunFam" id="3.40.50.1110:FF:000003">
    <property type="entry name" value="GDSL esterase/lipase APG"/>
    <property type="match status" value="1"/>
</dbReference>
<sequence length="365" mass="40190">MAPRLFFILLVPVCFLITKTCNGNGSGSGTSSPKFPALLIFGDSIVDPGNNNYINTIVKSNHQPYGLDFPGKVATGRFSNGKLVTDFLASMLGIKESVPPFLDPYLSDDELHTGVSFASAGSGYDDLTTVVSGAIPLSKQVGYLKMYIQKLQRIVGEEKARSLINASVVAVVVGTNDFVFNFYDIPTRRLHFDISGYQDFVQNRLQSFVKELYNLGCRIIAVSGLPPIGCLPIQMTLNLQPPILRTCLQDQNSDAQSYNQKLTKMLPQLQALLPGSKIVYADIYEPINDMIYNPQKYGFEDTKRGCCGTGLLEGGTLCTPITPLCANRSRFLFFDSVHPGESAYRYAAEYIIKEIIPKLSDIGRF</sequence>
<feature type="chain" id="PRO_5022773695" description="GDSL esterase/lipase" evidence="2">
    <location>
        <begin position="24"/>
        <end position="365"/>
    </location>
</feature>
<dbReference type="InterPro" id="IPR001087">
    <property type="entry name" value="GDSL"/>
</dbReference>
<dbReference type="InterPro" id="IPR050592">
    <property type="entry name" value="GDSL_lipolytic_enzyme"/>
</dbReference>
<dbReference type="EMBL" id="GHES01002818">
    <property type="protein sequence ID" value="MPA33377.1"/>
    <property type="molecule type" value="Transcribed_RNA"/>
</dbReference>
<dbReference type="AlphaFoldDB" id="A0A5B6YNI8"/>
<dbReference type="PANTHER" id="PTHR45642">
    <property type="entry name" value="GDSL ESTERASE/LIPASE EXL3"/>
    <property type="match status" value="1"/>
</dbReference>
<keyword evidence="2" id="KW-0732">Signal</keyword>
<dbReference type="Pfam" id="PF00657">
    <property type="entry name" value="Lipase_GDSL"/>
    <property type="match status" value="1"/>
</dbReference>
<protein>
    <recommendedName>
        <fullName evidence="4">GDSL esterase/lipase</fullName>
    </recommendedName>
</protein>
<reference evidence="3" key="1">
    <citation type="submission" date="2019-08" db="EMBL/GenBank/DDBJ databases">
        <title>Reference gene set and small RNA set construction with multiple tissues from Davidia involucrata Baill.</title>
        <authorList>
            <person name="Yang H."/>
            <person name="Zhou C."/>
            <person name="Li G."/>
            <person name="Wang J."/>
            <person name="Gao P."/>
            <person name="Wang M."/>
            <person name="Wang R."/>
            <person name="Zhao Y."/>
        </authorList>
    </citation>
    <scope>NUCLEOTIDE SEQUENCE</scope>
    <source>
        <tissue evidence="3">Mixed with DoveR01_LX</tissue>
    </source>
</reference>
<dbReference type="SUPFAM" id="SSF52266">
    <property type="entry name" value="SGNH hydrolase"/>
    <property type="match status" value="1"/>
</dbReference>
<evidence type="ECO:0000313" key="3">
    <source>
        <dbReference type="EMBL" id="MPA33377.1"/>
    </source>
</evidence>
<dbReference type="InterPro" id="IPR036514">
    <property type="entry name" value="SGNH_hydro_sf"/>
</dbReference>
<evidence type="ECO:0000256" key="1">
    <source>
        <dbReference type="ARBA" id="ARBA00008668"/>
    </source>
</evidence>
<accession>A0A5B6YNI8</accession>
<name>A0A5B6YNI8_DAVIN</name>